<keyword evidence="3" id="KW-1185">Reference proteome</keyword>
<accession>A0A3B6VNL4</accession>
<feature type="signal peptide" evidence="1">
    <location>
        <begin position="1"/>
        <end position="18"/>
    </location>
</feature>
<dbReference type="InterPro" id="IPR011989">
    <property type="entry name" value="ARM-like"/>
</dbReference>
<dbReference type="SUPFAM" id="SSF48371">
    <property type="entry name" value="ARM repeat"/>
    <property type="match status" value="1"/>
</dbReference>
<proteinExistence type="predicted"/>
<dbReference type="KEGG" id="bpip:BPP43_11430"/>
<evidence type="ECO:0000256" key="1">
    <source>
        <dbReference type="SAM" id="SignalP"/>
    </source>
</evidence>
<dbReference type="AlphaFoldDB" id="A0A3B6VNL4"/>
<evidence type="ECO:0000313" key="3">
    <source>
        <dbReference type="Proteomes" id="UP000010793"/>
    </source>
</evidence>
<gene>
    <name evidence="2" type="ORF">BPP43_11430</name>
</gene>
<dbReference type="InterPro" id="IPR016024">
    <property type="entry name" value="ARM-type_fold"/>
</dbReference>
<name>A0A3B6VNL4_BRAPL</name>
<feature type="chain" id="PRO_5017447908" description="HEAT repeat domain-containing protein" evidence="1">
    <location>
        <begin position="19"/>
        <end position="372"/>
    </location>
</feature>
<reference evidence="2 3" key="1">
    <citation type="journal article" date="2013" name="Genome Announc.">
        <title>Complete Genome Sequence of the Porcine Strain Brachyspira pilosicoli P43/6/78(T.).</title>
        <authorList>
            <person name="Lin C."/>
            <person name="den Bakker H.C."/>
            <person name="Suzuki H."/>
            <person name="Lefebure T."/>
            <person name="Ponnala L."/>
            <person name="Sun Q."/>
            <person name="Stanhope M.J."/>
            <person name="Wiedmann M."/>
            <person name="Duhamel G.E."/>
        </authorList>
    </citation>
    <scope>NUCLEOTIDE SEQUENCE [LARGE SCALE GENOMIC DNA]</scope>
    <source>
        <strain evidence="2 3">P43/6/78</strain>
    </source>
</reference>
<evidence type="ECO:0008006" key="4">
    <source>
        <dbReference type="Google" id="ProtNLM"/>
    </source>
</evidence>
<organism evidence="2 3">
    <name type="scientific">Brachyspira pilosicoli P43/6/78</name>
    <dbReference type="NCBI Taxonomy" id="1042417"/>
    <lineage>
        <taxon>Bacteria</taxon>
        <taxon>Pseudomonadati</taxon>
        <taxon>Spirochaetota</taxon>
        <taxon>Spirochaetia</taxon>
        <taxon>Brachyspirales</taxon>
        <taxon>Brachyspiraceae</taxon>
        <taxon>Brachyspira</taxon>
    </lineage>
</organism>
<protein>
    <recommendedName>
        <fullName evidence="4">HEAT repeat domain-containing protein</fullName>
    </recommendedName>
</protein>
<dbReference type="Gene3D" id="1.25.10.10">
    <property type="entry name" value="Leucine-rich Repeat Variant"/>
    <property type="match status" value="1"/>
</dbReference>
<evidence type="ECO:0000313" key="2">
    <source>
        <dbReference type="EMBL" id="AGA67436.1"/>
    </source>
</evidence>
<dbReference type="RefSeq" id="WP_015274936.1">
    <property type="nucleotide sequence ID" value="NC_019908.1"/>
</dbReference>
<dbReference type="Proteomes" id="UP000010793">
    <property type="component" value="Chromosome"/>
</dbReference>
<dbReference type="EMBL" id="CP002873">
    <property type="protein sequence ID" value="AGA67436.1"/>
    <property type="molecule type" value="Genomic_DNA"/>
</dbReference>
<sequence length="372" mass="41655">MKQFVILFLLIISFNLIAEDTNQSLSSSTNAATTASSSSEGYIINSELMDTFKYGTTSQKISAISRIKKTKNENDISAMVEYYPNEKNNKIKIEIINFFKQNVNDKGKTIIDYAIVDEDDSVRKEAYYLCSIYPDIKYESSIMSSISNESGLILDSMINALGSIKSTLASDYLAEKYTNDVIGSSTKIEILRYFSETKDIKGEIICRNVAQNTGEPALVRYMGIVAMGAYPSAENYEILQKILKEDLPEVTARVIYILPEYSAYGDIKKDIVEACKNDSESVRIYAIKALNNYKTEPEIQELLLYRLQNDNSENITLEVLNLYSDSMPTGEMFDAIKKLADSSANKKIKDKAKSIVEGSNNTTTETTTANAY</sequence>
<keyword evidence="1" id="KW-0732">Signal</keyword>